<reference evidence="2 3" key="1">
    <citation type="submission" date="2024-04" db="EMBL/GenBank/DDBJ databases">
        <title>Methanococcoides sp. LMO-2.</title>
        <authorList>
            <person name="Liang L."/>
        </authorList>
    </citation>
    <scope>NUCLEOTIDE SEQUENCE [LARGE SCALE GENOMIC DNA]</scope>
    <source>
        <strain evidence="2 3">LMO-2</strain>
    </source>
</reference>
<feature type="transmembrane region" description="Helical" evidence="1">
    <location>
        <begin position="54"/>
        <end position="79"/>
    </location>
</feature>
<feature type="transmembrane region" description="Helical" evidence="1">
    <location>
        <begin position="116"/>
        <end position="138"/>
    </location>
</feature>
<organism evidence="2 3">
    <name type="scientific">Methanococcoides cohabitans</name>
    <dbReference type="NCBI Taxonomy" id="3136559"/>
    <lineage>
        <taxon>Archaea</taxon>
        <taxon>Methanobacteriati</taxon>
        <taxon>Methanobacteriota</taxon>
        <taxon>Stenosarchaea group</taxon>
        <taxon>Methanomicrobia</taxon>
        <taxon>Methanosarcinales</taxon>
        <taxon>Methanosarcinaceae</taxon>
        <taxon>Methanococcoides</taxon>
    </lineage>
</organism>
<proteinExistence type="predicted"/>
<accession>A0ABU9KU36</accession>
<keyword evidence="1" id="KW-1133">Transmembrane helix</keyword>
<dbReference type="RefSeq" id="WP_342126202.1">
    <property type="nucleotide sequence ID" value="NZ_JBCAUS010000002.1"/>
</dbReference>
<feature type="transmembrane region" description="Helical" evidence="1">
    <location>
        <begin position="85"/>
        <end position="104"/>
    </location>
</feature>
<evidence type="ECO:0000313" key="3">
    <source>
        <dbReference type="Proteomes" id="UP001396646"/>
    </source>
</evidence>
<feature type="transmembrane region" description="Helical" evidence="1">
    <location>
        <begin position="12"/>
        <end position="33"/>
    </location>
</feature>
<name>A0ABU9KU36_9EURY</name>
<evidence type="ECO:0000256" key="1">
    <source>
        <dbReference type="SAM" id="Phobius"/>
    </source>
</evidence>
<protein>
    <submittedName>
        <fullName evidence="2">Uncharacterized protein</fullName>
    </submittedName>
</protein>
<keyword evidence="1" id="KW-0472">Membrane</keyword>
<dbReference type="Proteomes" id="UP001396646">
    <property type="component" value="Unassembled WGS sequence"/>
</dbReference>
<dbReference type="EMBL" id="JBCAUS010000002">
    <property type="protein sequence ID" value="MEL4304478.1"/>
    <property type="molecule type" value="Genomic_DNA"/>
</dbReference>
<sequence>MQELELLSKVTLYGLLLLFAIFTLILCWFQVNVYKGKAMDNPDGSTDDWHEQKILFGMSFADIVIICPLTFVAIVLVLFNSHWGFLILAMLSFWYVWVNTAFTVTSLRFESPDLTIMWIIAYPFGILIGLLYLIWFILHFDLVF</sequence>
<gene>
    <name evidence="2" type="ORF">WOA13_01315</name>
</gene>
<evidence type="ECO:0000313" key="2">
    <source>
        <dbReference type="EMBL" id="MEL4304478.1"/>
    </source>
</evidence>
<keyword evidence="1" id="KW-0812">Transmembrane</keyword>
<keyword evidence="3" id="KW-1185">Reference proteome</keyword>
<comment type="caution">
    <text evidence="2">The sequence shown here is derived from an EMBL/GenBank/DDBJ whole genome shotgun (WGS) entry which is preliminary data.</text>
</comment>